<reference evidence="1" key="2">
    <citation type="submission" date="2015-02" db="UniProtKB">
        <authorList>
            <consortium name="EnsemblMetazoa"/>
        </authorList>
    </citation>
    <scope>IDENTIFICATION</scope>
</reference>
<protein>
    <recommendedName>
        <fullName evidence="3">DUF4218 domain-containing protein</fullName>
    </recommendedName>
</protein>
<sequence>MYQRQCVSIMIVSFFVGKYVSKDSECWMVYLLLRSICGIIFTQKQLPEQLSYLLICISDFLELFHHVFPEERITPKMHYITHYPRLIIQYGSLLQFWSIRFEAKHKYFKKAAAMNNCFKNICYSLAFHHQYLESYTLKSIPEKFELQTKSMHKVLWENLPECL</sequence>
<dbReference type="PhylomeDB" id="T1IH55"/>
<dbReference type="EMBL" id="JH429715">
    <property type="status" value="NOT_ANNOTATED_CDS"/>
    <property type="molecule type" value="Genomic_DNA"/>
</dbReference>
<accession>T1IH55</accession>
<proteinExistence type="predicted"/>
<dbReference type="EnsemblMetazoa" id="SMAR000161-RA">
    <property type="protein sequence ID" value="SMAR000161-PA"/>
    <property type="gene ID" value="SMAR000161"/>
</dbReference>
<reference evidence="2" key="1">
    <citation type="submission" date="2011-05" db="EMBL/GenBank/DDBJ databases">
        <authorList>
            <person name="Richards S.R."/>
            <person name="Qu J."/>
            <person name="Jiang H."/>
            <person name="Jhangiani S.N."/>
            <person name="Agravi P."/>
            <person name="Goodspeed R."/>
            <person name="Gross S."/>
            <person name="Mandapat C."/>
            <person name="Jackson L."/>
            <person name="Mathew T."/>
            <person name="Pu L."/>
            <person name="Thornton R."/>
            <person name="Saada N."/>
            <person name="Wilczek-Boney K.B."/>
            <person name="Lee S."/>
            <person name="Kovar C."/>
            <person name="Wu Y."/>
            <person name="Scherer S.E."/>
            <person name="Worley K.C."/>
            <person name="Muzny D.M."/>
            <person name="Gibbs R."/>
        </authorList>
    </citation>
    <scope>NUCLEOTIDE SEQUENCE</scope>
    <source>
        <strain evidence="2">Brora</strain>
    </source>
</reference>
<keyword evidence="2" id="KW-1185">Reference proteome</keyword>
<dbReference type="OMA" id="PENNENW"/>
<dbReference type="HOGENOM" id="CLU_1629150_0_0_1"/>
<dbReference type="Proteomes" id="UP000014500">
    <property type="component" value="Unassembled WGS sequence"/>
</dbReference>
<evidence type="ECO:0000313" key="1">
    <source>
        <dbReference type="EnsemblMetazoa" id="SMAR000161-PA"/>
    </source>
</evidence>
<dbReference type="eggNOG" id="ENOG502RYKT">
    <property type="taxonomic scope" value="Eukaryota"/>
</dbReference>
<name>T1IH55_STRMM</name>
<evidence type="ECO:0000313" key="2">
    <source>
        <dbReference type="Proteomes" id="UP000014500"/>
    </source>
</evidence>
<organism evidence="1 2">
    <name type="scientific">Strigamia maritima</name>
    <name type="common">European centipede</name>
    <name type="synonym">Geophilus maritimus</name>
    <dbReference type="NCBI Taxonomy" id="126957"/>
    <lineage>
        <taxon>Eukaryota</taxon>
        <taxon>Metazoa</taxon>
        <taxon>Ecdysozoa</taxon>
        <taxon>Arthropoda</taxon>
        <taxon>Myriapoda</taxon>
        <taxon>Chilopoda</taxon>
        <taxon>Pleurostigmophora</taxon>
        <taxon>Geophilomorpha</taxon>
        <taxon>Linotaeniidae</taxon>
        <taxon>Strigamia</taxon>
    </lineage>
</organism>
<dbReference type="AlphaFoldDB" id="T1IH55"/>
<evidence type="ECO:0008006" key="3">
    <source>
        <dbReference type="Google" id="ProtNLM"/>
    </source>
</evidence>